<evidence type="ECO:0000313" key="2">
    <source>
        <dbReference type="EMBL" id="PAF24395.1"/>
    </source>
</evidence>
<dbReference type="Pfam" id="PF09669">
    <property type="entry name" value="Phage_pRha"/>
    <property type="match status" value="1"/>
</dbReference>
<protein>
    <submittedName>
        <fullName evidence="2">Rha family transcriptional regulator</fullName>
    </submittedName>
</protein>
<reference evidence="2 3" key="1">
    <citation type="submission" date="2017-07" db="EMBL/GenBank/DDBJ databases">
        <title>Isolation and whole genome analysis of endospore-forming bacteria from heroin.</title>
        <authorList>
            <person name="Kalinowski J."/>
            <person name="Ahrens B."/>
            <person name="Al-Dilaimi A."/>
            <person name="Winkler A."/>
            <person name="Wibberg D."/>
            <person name="Schleenbecker U."/>
            <person name="Ruckert C."/>
            <person name="Wolfel R."/>
            <person name="Grass G."/>
        </authorList>
    </citation>
    <scope>NUCLEOTIDE SEQUENCE [LARGE SCALE GENOMIC DNA]</scope>
    <source>
        <strain evidence="2 3">7523-2</strain>
    </source>
</reference>
<dbReference type="GO" id="GO:0003677">
    <property type="term" value="F:DNA binding"/>
    <property type="evidence" value="ECO:0007669"/>
    <property type="project" value="InterPro"/>
</dbReference>
<dbReference type="InterPro" id="IPR014054">
    <property type="entry name" value="Phage_regulatory_Rha"/>
</dbReference>
<dbReference type="AlphaFoldDB" id="A0A268RVV3"/>
<evidence type="ECO:0000313" key="3">
    <source>
        <dbReference type="Proteomes" id="UP000216133"/>
    </source>
</evidence>
<evidence type="ECO:0000259" key="1">
    <source>
        <dbReference type="Pfam" id="PF03374"/>
    </source>
</evidence>
<dbReference type="Proteomes" id="UP000216133">
    <property type="component" value="Unassembled WGS sequence"/>
</dbReference>
<sequence>MKQLQILNQDGKLLVDSREVAHMTEVRHDNLLAKINTYTNIISTDLDFQVSDFFIENFYRDSTGRKLKCYLLTRKGCEMVANKMTGEKGVLFTAAYVTQFEEMERNLKEAHQLPTTYKEALLQLVKQVEQNEKLQTENLVLVQQTKELKPKASYYDMVLQNKSLLSVSKIAKDYGMSAIALNKKLHELGVQYKQGDIWLLYAKYQDKGYTQTTTHVIDAEKSRVSTKWTQKGRLFIYELLKKENILPMIEKESHNLTGTGA</sequence>
<feature type="domain" description="Antirepressor protein C-terminal" evidence="1">
    <location>
        <begin position="143"/>
        <end position="242"/>
    </location>
</feature>
<accession>A0A268RVV3</accession>
<name>A0A268RVV3_SHOCL</name>
<dbReference type="RefSeq" id="WP_095328120.1">
    <property type="nucleotide sequence ID" value="NZ_NPBS01000111.1"/>
</dbReference>
<dbReference type="InterPro" id="IPR005039">
    <property type="entry name" value="Ant_C"/>
</dbReference>
<organism evidence="2 3">
    <name type="scientific">Shouchella clausii</name>
    <name type="common">Alkalihalobacillus clausii</name>
    <dbReference type="NCBI Taxonomy" id="79880"/>
    <lineage>
        <taxon>Bacteria</taxon>
        <taxon>Bacillati</taxon>
        <taxon>Bacillota</taxon>
        <taxon>Bacilli</taxon>
        <taxon>Bacillales</taxon>
        <taxon>Bacillaceae</taxon>
        <taxon>Shouchella</taxon>
    </lineage>
</organism>
<dbReference type="EMBL" id="NPBS01000111">
    <property type="protein sequence ID" value="PAF24395.1"/>
    <property type="molecule type" value="Genomic_DNA"/>
</dbReference>
<proteinExistence type="predicted"/>
<dbReference type="Pfam" id="PF03374">
    <property type="entry name" value="ANT"/>
    <property type="match status" value="1"/>
</dbReference>
<comment type="caution">
    <text evidence="2">The sequence shown here is derived from an EMBL/GenBank/DDBJ whole genome shotgun (WGS) entry which is preliminary data.</text>
</comment>
<gene>
    <name evidence="2" type="ORF">CHH61_19060</name>
</gene>